<evidence type="ECO:0000259" key="15">
    <source>
        <dbReference type="PROSITE" id="PS50134"/>
    </source>
</evidence>
<keyword evidence="19" id="KW-1185">Reference proteome</keyword>
<dbReference type="Pfam" id="PF02135">
    <property type="entry name" value="zf-TAZ"/>
    <property type="match status" value="1"/>
</dbReference>
<evidence type="ECO:0000313" key="19">
    <source>
        <dbReference type="Proteomes" id="UP000594638"/>
    </source>
</evidence>
<keyword evidence="3" id="KW-0808">Transferase</keyword>
<comment type="caution">
    <text evidence="18">The sequence shown here is derived from an EMBL/GenBank/DDBJ whole genome shotgun (WGS) entry which is preliminary data.</text>
</comment>
<dbReference type="PANTHER" id="PTHR13808:SF53">
    <property type="entry name" value="HISTONE ACETYLTRANSFERASE HAC2"/>
    <property type="match status" value="1"/>
</dbReference>
<dbReference type="SUPFAM" id="SSF57850">
    <property type="entry name" value="RING/U-box"/>
    <property type="match status" value="2"/>
</dbReference>
<evidence type="ECO:0000256" key="7">
    <source>
        <dbReference type="ARBA" id="ARBA00022853"/>
    </source>
</evidence>
<dbReference type="SUPFAM" id="SSF57933">
    <property type="entry name" value="TAZ domain"/>
    <property type="match status" value="1"/>
</dbReference>
<evidence type="ECO:0000256" key="2">
    <source>
        <dbReference type="ARBA" id="ARBA00013184"/>
    </source>
</evidence>
<name>A0A8S0V5P7_OLEEU</name>
<dbReference type="AlphaFoldDB" id="A0A8S0V5P7"/>
<dbReference type="InterPro" id="IPR013178">
    <property type="entry name" value="Histone_AcTrfase_Rtt109/CBP"/>
</dbReference>
<dbReference type="InterPro" id="IPR019787">
    <property type="entry name" value="Znf_PHD-finger"/>
</dbReference>
<comment type="catalytic activity">
    <reaction evidence="13">
        <text>L-lysyl-[protein] + acetyl-CoA = N(6)-acetyl-L-lysyl-[protein] + CoA + H(+)</text>
        <dbReference type="Rhea" id="RHEA:45948"/>
        <dbReference type="Rhea" id="RHEA-COMP:9752"/>
        <dbReference type="Rhea" id="RHEA-COMP:10731"/>
        <dbReference type="ChEBI" id="CHEBI:15378"/>
        <dbReference type="ChEBI" id="CHEBI:29969"/>
        <dbReference type="ChEBI" id="CHEBI:57287"/>
        <dbReference type="ChEBI" id="CHEBI:57288"/>
        <dbReference type="ChEBI" id="CHEBI:61930"/>
        <dbReference type="EC" id="2.3.1.48"/>
    </reaction>
</comment>
<evidence type="ECO:0000256" key="6">
    <source>
        <dbReference type="ARBA" id="ARBA00022833"/>
    </source>
</evidence>
<evidence type="ECO:0000256" key="10">
    <source>
        <dbReference type="ARBA" id="ARBA00023163"/>
    </source>
</evidence>
<evidence type="ECO:0000256" key="8">
    <source>
        <dbReference type="ARBA" id="ARBA00023015"/>
    </source>
</evidence>
<dbReference type="GO" id="GO:0005667">
    <property type="term" value="C:transcription regulator complex"/>
    <property type="evidence" value="ECO:0007669"/>
    <property type="project" value="TreeGrafter"/>
</dbReference>
<dbReference type="GO" id="GO:0005634">
    <property type="term" value="C:nucleus"/>
    <property type="evidence" value="ECO:0007669"/>
    <property type="project" value="UniProtKB-SubCell"/>
</dbReference>
<evidence type="ECO:0000256" key="13">
    <source>
        <dbReference type="ARBA" id="ARBA00048017"/>
    </source>
</evidence>
<protein>
    <recommendedName>
        <fullName evidence="2">histone acetyltransferase</fullName>
        <ecNumber evidence="2">2.3.1.48</ecNumber>
    </recommendedName>
</protein>
<sequence>MNTNVCILDLVNNRRMKSPYPDRRNELRRNEIEKNFQQKTNLEWQKQLYDFGSDMGGSLLGGSAFKERVNRKMLSNQLQNLNQHEIIDARALYEASSCQPIPRTTAAFGGSGFYNLNSSYPVFDYSMASTAASSKVRVSNIESSLHFQEPQNDTHAAVSTLVACDGKNMFSSVDLNNFPDEVSPSPEKISSITACSDGDLHSYKDHLEGGQAFSLSSLQGFKSTSGNNILQHHISLGSGKLKRDLRSIDSDRIGSYIIEDPQPSPKRLRIENVVAPDVWPMGAVAFPVKQPFHTKKYPQRFGIPVHNREDAMEVNKELLSFMEEETIQTAVIRTYISDSNGECANGSFRRTEGHLKLGQPSEVPIYNNDSDEMSKEVFRFTGNSRMRGNDAADNNFQGNGYACSLPVELTVACKQEEMYFECTGNVNSFVTFNAQILNSESMPSLSEEQIVGRQGEEIKPMSTAEHVGLVANCVSDETAVHNQLGIESKDLKRLGISLTDFFTEEQIKVHLHSFNQCRSQKINNKWMSASHSLGENTCQLCAVDRLLFTPSPVYCSSCGDRIKHKLTYYWTEDERGARYCFCLLCFRGSRGGSISFRGMIFSKTKLHKDKNDEEVEESWVQCDECQRWQHEICALFNPKQDLEGKGKYICPFRHLAEIAAKEHVSTPAAFGAKDLPRSMLSDYIEERLFRSLKREREERAKLSGKSLIEVPEATDLVVRVVLAVNKQLKVSQKFLDILHGENYPTEFPYRSKVILWFQKIEGVDVCIFGMYVQEFGSECRQPNQRCIYISYLDSVKYFRPEIETVTGEAVRTFVYHEILIGYLDYSKQHGFTTCYIWACPPIKGGDYILYCHPEVQKTPKTDKLRHWYKKMLRKAIQDNVVVDYTNLYDHFFVRNGNWNIKITAACVPYFDGDYWSGAAEDVIQSIEKESEGFGRKVKKVVTKRTFKAMGYSDLSADATKDILVMQNLAKYKLGQSILPKKEDFIIVRLQFTCINCHEVILSGSRWSCNQCNNFHLYVRCLKPKQSSDKIIAHTVINGEKHPLCQIAVTDVASDTEDNDVILDNNFFEQRHSFLSFCQANHYQFDTLRRAKHSSMMILYNLKRLMEQNKGISCNICQKDIKVQWHCKICPEFDVCAACYQREGGSCHIHELIQRLSNAYRETKIKQIQYRKVMEKSELLNLLVHANLCRETQDNPGSHPNCGSVKRFFLHSRNCEVRFSGGCRHCKKIWFLLCLHSKNCRESNCSMPRCMEMKKYREMHATV</sequence>
<dbReference type="InterPro" id="IPR011011">
    <property type="entry name" value="Znf_FYVE_PHD"/>
</dbReference>
<evidence type="ECO:0000256" key="9">
    <source>
        <dbReference type="ARBA" id="ARBA00023159"/>
    </source>
</evidence>
<dbReference type="EC" id="2.3.1.48" evidence="2"/>
<keyword evidence="7" id="KW-0156">Chromatin regulator</keyword>
<keyword evidence="12" id="KW-0012">Acyltransferase</keyword>
<dbReference type="PROSITE" id="PS50135">
    <property type="entry name" value="ZF_ZZ_2"/>
    <property type="match status" value="1"/>
</dbReference>
<evidence type="ECO:0000256" key="11">
    <source>
        <dbReference type="ARBA" id="ARBA00023242"/>
    </source>
</evidence>
<evidence type="ECO:0000256" key="3">
    <source>
        <dbReference type="ARBA" id="ARBA00022679"/>
    </source>
</evidence>
<dbReference type="InterPro" id="IPR031162">
    <property type="entry name" value="CBP_P300_HAT"/>
</dbReference>
<dbReference type="EMBL" id="CACTIH010009179">
    <property type="protein sequence ID" value="CAA3026797.1"/>
    <property type="molecule type" value="Genomic_DNA"/>
</dbReference>
<dbReference type="SMART" id="SM00249">
    <property type="entry name" value="PHD"/>
    <property type="match status" value="1"/>
</dbReference>
<dbReference type="GO" id="GO:0045944">
    <property type="term" value="P:positive regulation of transcription by RNA polymerase II"/>
    <property type="evidence" value="ECO:0007669"/>
    <property type="project" value="TreeGrafter"/>
</dbReference>
<keyword evidence="6" id="KW-0862">Zinc</keyword>
<dbReference type="GO" id="GO:0008270">
    <property type="term" value="F:zinc ion binding"/>
    <property type="evidence" value="ECO:0007669"/>
    <property type="project" value="UniProtKB-KW"/>
</dbReference>
<dbReference type="PANTHER" id="PTHR13808">
    <property type="entry name" value="CBP/P300-RELATED"/>
    <property type="match status" value="1"/>
</dbReference>
<evidence type="ECO:0000256" key="5">
    <source>
        <dbReference type="ARBA" id="ARBA00022771"/>
    </source>
</evidence>
<dbReference type="PROSITE" id="PS51727">
    <property type="entry name" value="CBP_P300_HAT"/>
    <property type="match status" value="1"/>
</dbReference>
<dbReference type="SMART" id="SM01250">
    <property type="entry name" value="KAT11"/>
    <property type="match status" value="1"/>
</dbReference>
<comment type="subcellular location">
    <subcellularLocation>
        <location evidence="1">Nucleus</location>
    </subcellularLocation>
</comment>
<dbReference type="GO" id="GO:0004402">
    <property type="term" value="F:histone acetyltransferase activity"/>
    <property type="evidence" value="ECO:0007669"/>
    <property type="project" value="InterPro"/>
</dbReference>
<dbReference type="Pfam" id="PF08214">
    <property type="entry name" value="HAT_KAT11"/>
    <property type="match status" value="1"/>
</dbReference>
<feature type="domain" description="ZZ-type" evidence="16">
    <location>
        <begin position="1108"/>
        <end position="1159"/>
    </location>
</feature>
<dbReference type="GO" id="GO:0031490">
    <property type="term" value="F:chromatin DNA binding"/>
    <property type="evidence" value="ECO:0007669"/>
    <property type="project" value="TreeGrafter"/>
</dbReference>
<dbReference type="OrthoDB" id="899at2759"/>
<dbReference type="InterPro" id="IPR000197">
    <property type="entry name" value="Znf_TAZ"/>
</dbReference>
<dbReference type="Gramene" id="OE9A120699T1">
    <property type="protein sequence ID" value="OE9A120699C1"/>
    <property type="gene ID" value="OE9A120699"/>
</dbReference>
<dbReference type="Gene3D" id="1.20.1020.10">
    <property type="entry name" value="TAZ domain"/>
    <property type="match status" value="1"/>
</dbReference>
<feature type="domain" description="TAZ-type" evidence="15">
    <location>
        <begin position="1166"/>
        <end position="1252"/>
    </location>
</feature>
<keyword evidence="10" id="KW-0804">Transcription</keyword>
<dbReference type="Pfam" id="PF00569">
    <property type="entry name" value="ZZ"/>
    <property type="match status" value="1"/>
</dbReference>
<keyword evidence="8" id="KW-0805">Transcription regulation</keyword>
<dbReference type="InterPro" id="IPR000433">
    <property type="entry name" value="Znf_ZZ"/>
</dbReference>
<evidence type="ECO:0000256" key="12">
    <source>
        <dbReference type="ARBA" id="ARBA00023315"/>
    </source>
</evidence>
<dbReference type="SMART" id="SM00291">
    <property type="entry name" value="ZnF_ZZ"/>
    <property type="match status" value="2"/>
</dbReference>
<dbReference type="Gene3D" id="3.30.60.90">
    <property type="match status" value="2"/>
</dbReference>
<evidence type="ECO:0000259" key="17">
    <source>
        <dbReference type="PROSITE" id="PS51727"/>
    </source>
</evidence>
<keyword evidence="11" id="KW-0539">Nucleus</keyword>
<dbReference type="PROSITE" id="PS50134">
    <property type="entry name" value="ZF_TAZ"/>
    <property type="match status" value="1"/>
</dbReference>
<feature type="domain" description="CBP/p300-type HAT" evidence="17">
    <location>
        <begin position="669"/>
        <end position="1106"/>
    </location>
</feature>
<accession>A0A8S0V5P7</accession>
<evidence type="ECO:0000259" key="16">
    <source>
        <dbReference type="PROSITE" id="PS50135"/>
    </source>
</evidence>
<proteinExistence type="predicted"/>
<reference evidence="18 19" key="1">
    <citation type="submission" date="2019-12" db="EMBL/GenBank/DDBJ databases">
        <authorList>
            <person name="Alioto T."/>
            <person name="Alioto T."/>
            <person name="Gomez Garrido J."/>
        </authorList>
    </citation>
    <scope>NUCLEOTIDE SEQUENCE [LARGE SCALE GENOMIC DNA]</scope>
</reference>
<evidence type="ECO:0000256" key="4">
    <source>
        <dbReference type="ARBA" id="ARBA00022723"/>
    </source>
</evidence>
<keyword evidence="9" id="KW-0010">Activator</keyword>
<dbReference type="InterPro" id="IPR035898">
    <property type="entry name" value="TAZ_dom_sf"/>
</dbReference>
<dbReference type="InterPro" id="IPR043145">
    <property type="entry name" value="Znf_ZZ_sf"/>
</dbReference>
<keyword evidence="5 14" id="KW-0863">Zinc-finger</keyword>
<evidence type="ECO:0000256" key="14">
    <source>
        <dbReference type="PROSITE-ProRule" id="PRU00228"/>
    </source>
</evidence>
<organism evidence="18 19">
    <name type="scientific">Olea europaea subsp. europaea</name>
    <dbReference type="NCBI Taxonomy" id="158383"/>
    <lineage>
        <taxon>Eukaryota</taxon>
        <taxon>Viridiplantae</taxon>
        <taxon>Streptophyta</taxon>
        <taxon>Embryophyta</taxon>
        <taxon>Tracheophyta</taxon>
        <taxon>Spermatophyta</taxon>
        <taxon>Magnoliopsida</taxon>
        <taxon>eudicotyledons</taxon>
        <taxon>Gunneridae</taxon>
        <taxon>Pentapetalae</taxon>
        <taxon>asterids</taxon>
        <taxon>lamiids</taxon>
        <taxon>Lamiales</taxon>
        <taxon>Oleaceae</taxon>
        <taxon>Oleeae</taxon>
        <taxon>Olea</taxon>
    </lineage>
</organism>
<dbReference type="Gene3D" id="3.30.40.10">
    <property type="entry name" value="Zinc/RING finger domain, C3HC4 (zinc finger)"/>
    <property type="match status" value="1"/>
</dbReference>
<dbReference type="GO" id="GO:0000123">
    <property type="term" value="C:histone acetyltransferase complex"/>
    <property type="evidence" value="ECO:0007669"/>
    <property type="project" value="TreeGrafter"/>
</dbReference>
<dbReference type="Pfam" id="PF00628">
    <property type="entry name" value="PHD"/>
    <property type="match status" value="1"/>
</dbReference>
<evidence type="ECO:0000256" key="1">
    <source>
        <dbReference type="ARBA" id="ARBA00004123"/>
    </source>
</evidence>
<dbReference type="Proteomes" id="UP000594638">
    <property type="component" value="Unassembled WGS sequence"/>
</dbReference>
<gene>
    <name evidence="18" type="ORF">OLEA9_A120699</name>
</gene>
<dbReference type="InterPro" id="IPR013083">
    <property type="entry name" value="Znf_RING/FYVE/PHD"/>
</dbReference>
<keyword evidence="4" id="KW-0479">Metal-binding</keyword>
<dbReference type="CDD" id="cd15614">
    <property type="entry name" value="PHD_HAC_like"/>
    <property type="match status" value="1"/>
</dbReference>
<evidence type="ECO:0000313" key="18">
    <source>
        <dbReference type="EMBL" id="CAA3026797.1"/>
    </source>
</evidence>
<dbReference type="SUPFAM" id="SSF57903">
    <property type="entry name" value="FYVE/PHD zinc finger"/>
    <property type="match status" value="1"/>
</dbReference>
<dbReference type="InterPro" id="IPR001965">
    <property type="entry name" value="Znf_PHD"/>
</dbReference>
<dbReference type="SMART" id="SM00551">
    <property type="entry name" value="ZnF_TAZ"/>
    <property type="match status" value="1"/>
</dbReference>
<dbReference type="GO" id="GO:0003713">
    <property type="term" value="F:transcription coactivator activity"/>
    <property type="evidence" value="ECO:0007669"/>
    <property type="project" value="TreeGrafter"/>
</dbReference>